<dbReference type="InterPro" id="IPR052560">
    <property type="entry name" value="RdDP_mobile_element"/>
</dbReference>
<dbReference type="AlphaFoldDB" id="A0A1B0D7K7"/>
<evidence type="ECO:0000313" key="1">
    <source>
        <dbReference type="EnsemblMetazoa" id="PPAI003530-PA"/>
    </source>
</evidence>
<evidence type="ECO:0000313" key="2">
    <source>
        <dbReference type="Proteomes" id="UP000092462"/>
    </source>
</evidence>
<dbReference type="VEuPathDB" id="VectorBase:PPAPM1_003333"/>
<dbReference type="Proteomes" id="UP000092462">
    <property type="component" value="Unassembled WGS sequence"/>
</dbReference>
<sequence length="277" mass="31305">MPASYDFAAFSLYPVGSLSPSLRLTISPPPPLAEVCAFHLNNVEHPKYLGVTLDRTLTYKPHLEKTAKKTRSRVNIIQKLTGTTWVADAQSPRTATLAIVYSAAEHCAPVWHNSAHVHKVDTQLNNAIMRLITGTVKSTQLPWLPVLSNIAPSKLRREAAAVREFTNCKEHANSLLHTELLNLPSRRLKSRRPPWIVDSFITGVDFCLEQRWKEIWINAVPINGHLIQDPTSRVLGFDLRRREWAILNRFRTTQGRCAYLLHKWGMTDSPECDCGSV</sequence>
<proteinExistence type="predicted"/>
<keyword evidence="2" id="KW-1185">Reference proteome</keyword>
<dbReference type="VEuPathDB" id="VectorBase:PPAI003530"/>
<dbReference type="PANTHER" id="PTHR36688">
    <property type="entry name" value="ENDO/EXONUCLEASE/PHOSPHATASE DOMAIN-CONTAINING PROTEIN"/>
    <property type="match status" value="1"/>
</dbReference>
<organism evidence="1 2">
    <name type="scientific">Phlebotomus papatasi</name>
    <name type="common">Sandfly</name>
    <dbReference type="NCBI Taxonomy" id="29031"/>
    <lineage>
        <taxon>Eukaryota</taxon>
        <taxon>Metazoa</taxon>
        <taxon>Ecdysozoa</taxon>
        <taxon>Arthropoda</taxon>
        <taxon>Hexapoda</taxon>
        <taxon>Insecta</taxon>
        <taxon>Pterygota</taxon>
        <taxon>Neoptera</taxon>
        <taxon>Endopterygota</taxon>
        <taxon>Diptera</taxon>
        <taxon>Nematocera</taxon>
        <taxon>Psychodoidea</taxon>
        <taxon>Psychodidae</taxon>
        <taxon>Phlebotomus</taxon>
        <taxon>Phlebotomus</taxon>
    </lineage>
</organism>
<dbReference type="EMBL" id="AJVK01026989">
    <property type="status" value="NOT_ANNOTATED_CDS"/>
    <property type="molecule type" value="Genomic_DNA"/>
</dbReference>
<dbReference type="PANTHER" id="PTHR36688:SF1">
    <property type="entry name" value="ENDONUCLEASE_EXONUCLEASE_PHOSPHATASE DOMAIN-CONTAINING PROTEIN"/>
    <property type="match status" value="1"/>
</dbReference>
<accession>A0A1B0D7K7</accession>
<protein>
    <submittedName>
        <fullName evidence="1">Uncharacterized protein</fullName>
    </submittedName>
</protein>
<dbReference type="EnsemblMetazoa" id="PPAI003530-RA">
    <property type="protein sequence ID" value="PPAI003530-PA"/>
    <property type="gene ID" value="PPAI003530"/>
</dbReference>
<name>A0A1B0D7K7_PHLPP</name>
<reference evidence="1" key="1">
    <citation type="submission" date="2022-08" db="UniProtKB">
        <authorList>
            <consortium name="EnsemblMetazoa"/>
        </authorList>
    </citation>
    <scope>IDENTIFICATION</scope>
    <source>
        <strain evidence="1">Israel</strain>
    </source>
</reference>